<feature type="region of interest" description="Disordered" evidence="1">
    <location>
        <begin position="45"/>
        <end position="70"/>
    </location>
</feature>
<evidence type="ECO:0000256" key="1">
    <source>
        <dbReference type="SAM" id="MobiDB-lite"/>
    </source>
</evidence>
<proteinExistence type="predicted"/>
<evidence type="ECO:0000313" key="2">
    <source>
        <dbReference type="EMBL" id="TQF14937.1"/>
    </source>
</evidence>
<protein>
    <submittedName>
        <fullName evidence="2">Uncharacterized protein</fullName>
    </submittedName>
</protein>
<evidence type="ECO:0000313" key="3">
    <source>
        <dbReference type="Proteomes" id="UP000315369"/>
    </source>
</evidence>
<name>A0A540X0Y7_9BACT</name>
<feature type="compositionally biased region" description="Low complexity" evidence="1">
    <location>
        <begin position="45"/>
        <end position="59"/>
    </location>
</feature>
<comment type="caution">
    <text evidence="2">The sequence shown here is derived from an EMBL/GenBank/DDBJ whole genome shotgun (WGS) entry which is preliminary data.</text>
</comment>
<keyword evidence="3" id="KW-1185">Reference proteome</keyword>
<accession>A0A540X0Y7</accession>
<organism evidence="2 3">
    <name type="scientific">Myxococcus llanfairpwllgwyngyllgogerychwyrndrobwllllantysiliogogogochensis</name>
    <dbReference type="NCBI Taxonomy" id="2590453"/>
    <lineage>
        <taxon>Bacteria</taxon>
        <taxon>Pseudomonadati</taxon>
        <taxon>Myxococcota</taxon>
        <taxon>Myxococcia</taxon>
        <taxon>Myxococcales</taxon>
        <taxon>Cystobacterineae</taxon>
        <taxon>Myxococcaceae</taxon>
        <taxon>Myxococcus</taxon>
    </lineage>
</organism>
<gene>
    <name evidence="2" type="ORF">FJV41_16260</name>
</gene>
<dbReference type="Proteomes" id="UP000315369">
    <property type="component" value="Unassembled WGS sequence"/>
</dbReference>
<sequence length="70" mass="7306">MSVRRPSHTEYSNVAVPEKSASGMKVAVPPTHVTLPWVAVPTEVSVSESPSASKSLETSDAPGITRTVSS</sequence>
<dbReference type="EMBL" id="VIFM01000055">
    <property type="protein sequence ID" value="TQF14937.1"/>
    <property type="molecule type" value="Genomic_DNA"/>
</dbReference>
<reference evidence="2 3" key="1">
    <citation type="submission" date="2019-06" db="EMBL/GenBank/DDBJ databases">
        <authorList>
            <person name="Livingstone P."/>
            <person name="Whitworth D."/>
        </authorList>
    </citation>
    <scope>NUCLEOTIDE SEQUENCE [LARGE SCALE GENOMIC DNA]</scope>
    <source>
        <strain evidence="2 3">AM401</strain>
    </source>
</reference>
<dbReference type="AlphaFoldDB" id="A0A540X0Y7"/>